<dbReference type="AlphaFoldDB" id="A0ABD1PHD0"/>
<accession>A0ABD1PHD0</accession>
<proteinExistence type="predicted"/>
<comment type="caution">
    <text evidence="1">The sequence shown here is derived from an EMBL/GenBank/DDBJ whole genome shotgun (WGS) entry which is preliminary data.</text>
</comment>
<dbReference type="EMBL" id="JBFOLJ010000019">
    <property type="protein sequence ID" value="KAL2463326.1"/>
    <property type="molecule type" value="Genomic_DNA"/>
</dbReference>
<sequence length="312" mass="36008">MAGLCLRIEDIARTDPCFVVQLEDEAESMSQNYDNWERVVQAVLQREELRQVALYSSREPSFSSISSSSNTVNETDWDRLLPSDYEDIIARSVTPVAYATKKDLYLSLCDSPMLLDEGKMSFQLDKTTGKKCYMIGARELEILGADDPMSFKWTSHKDSRFSTMIELLRIWWVDIRGRIETQMLSPKTRYAAYLVFKLGKFFRRFESAKGIIKYVKYDEDYEAEKRAATLHLEPVKSKNGKIAVRRSDGWMEVQLGMFYNDLGEDGQVEARLMGKNTYINGGFIVEGIEFRPTTNAERNRRKGIFSNMRIFG</sequence>
<evidence type="ECO:0000313" key="2">
    <source>
        <dbReference type="Proteomes" id="UP001604277"/>
    </source>
</evidence>
<name>A0ABD1PHD0_9LAMI</name>
<dbReference type="Pfam" id="PF14299">
    <property type="entry name" value="PP2"/>
    <property type="match status" value="1"/>
</dbReference>
<dbReference type="Proteomes" id="UP001604277">
    <property type="component" value="Unassembled WGS sequence"/>
</dbReference>
<dbReference type="PANTHER" id="PTHR32278">
    <property type="entry name" value="F-BOX DOMAIN-CONTAINING PROTEIN"/>
    <property type="match status" value="1"/>
</dbReference>
<keyword evidence="2" id="KW-1185">Reference proteome</keyword>
<dbReference type="PANTHER" id="PTHR32278:SF111">
    <property type="entry name" value="F-BOX PROTEIN PP2-B12-RELATED"/>
    <property type="match status" value="1"/>
</dbReference>
<reference evidence="2" key="1">
    <citation type="submission" date="2024-07" db="EMBL/GenBank/DDBJ databases">
        <title>Two chromosome-level genome assemblies of Korean endemic species Abeliophyllum distichum and Forsythia ovata (Oleaceae).</title>
        <authorList>
            <person name="Jang H."/>
        </authorList>
    </citation>
    <scope>NUCLEOTIDE SEQUENCE [LARGE SCALE GENOMIC DNA]</scope>
</reference>
<gene>
    <name evidence="1" type="ORF">Fot_52982</name>
</gene>
<organism evidence="1 2">
    <name type="scientific">Forsythia ovata</name>
    <dbReference type="NCBI Taxonomy" id="205694"/>
    <lineage>
        <taxon>Eukaryota</taxon>
        <taxon>Viridiplantae</taxon>
        <taxon>Streptophyta</taxon>
        <taxon>Embryophyta</taxon>
        <taxon>Tracheophyta</taxon>
        <taxon>Spermatophyta</taxon>
        <taxon>Magnoliopsida</taxon>
        <taxon>eudicotyledons</taxon>
        <taxon>Gunneridae</taxon>
        <taxon>Pentapetalae</taxon>
        <taxon>asterids</taxon>
        <taxon>lamiids</taxon>
        <taxon>Lamiales</taxon>
        <taxon>Oleaceae</taxon>
        <taxon>Forsythieae</taxon>
        <taxon>Forsythia</taxon>
    </lineage>
</organism>
<evidence type="ECO:0000313" key="1">
    <source>
        <dbReference type="EMBL" id="KAL2463326.1"/>
    </source>
</evidence>
<protein>
    <submittedName>
        <fullName evidence="1">F-box protein PP2-B8</fullName>
    </submittedName>
</protein>
<dbReference type="InterPro" id="IPR025886">
    <property type="entry name" value="PP2-like"/>
</dbReference>